<dbReference type="Proteomes" id="UP000541444">
    <property type="component" value="Unassembled WGS sequence"/>
</dbReference>
<evidence type="ECO:0000259" key="3">
    <source>
        <dbReference type="Pfam" id="PF03732"/>
    </source>
</evidence>
<keyword evidence="2" id="KW-0472">Membrane</keyword>
<dbReference type="PANTHER" id="PTHR33223">
    <property type="entry name" value="CCHC-TYPE DOMAIN-CONTAINING PROTEIN"/>
    <property type="match status" value="1"/>
</dbReference>
<feature type="domain" description="Retrotransposon gag" evidence="3">
    <location>
        <begin position="685"/>
        <end position="777"/>
    </location>
</feature>
<dbReference type="EMBL" id="JACGCM010002885">
    <property type="protein sequence ID" value="KAF6134252.1"/>
    <property type="molecule type" value="Genomic_DNA"/>
</dbReference>
<evidence type="ECO:0000256" key="2">
    <source>
        <dbReference type="SAM" id="Phobius"/>
    </source>
</evidence>
<dbReference type="PANTHER" id="PTHR33223:SF11">
    <property type="entry name" value="ELEMENT PROTEIN, PUTATIVE-RELATED"/>
    <property type="match status" value="1"/>
</dbReference>
<accession>A0A7J7KVA9</accession>
<organism evidence="4 5">
    <name type="scientific">Kingdonia uniflora</name>
    <dbReference type="NCBI Taxonomy" id="39325"/>
    <lineage>
        <taxon>Eukaryota</taxon>
        <taxon>Viridiplantae</taxon>
        <taxon>Streptophyta</taxon>
        <taxon>Embryophyta</taxon>
        <taxon>Tracheophyta</taxon>
        <taxon>Spermatophyta</taxon>
        <taxon>Magnoliopsida</taxon>
        <taxon>Ranunculales</taxon>
        <taxon>Circaeasteraceae</taxon>
        <taxon>Kingdonia</taxon>
    </lineage>
</organism>
<keyword evidence="2" id="KW-1133">Transmembrane helix</keyword>
<proteinExistence type="predicted"/>
<evidence type="ECO:0000313" key="5">
    <source>
        <dbReference type="Proteomes" id="UP000541444"/>
    </source>
</evidence>
<dbReference type="OrthoDB" id="660108at2759"/>
<dbReference type="InterPro" id="IPR005162">
    <property type="entry name" value="Retrotrans_gag_dom"/>
</dbReference>
<feature type="compositionally biased region" description="Polar residues" evidence="1">
    <location>
        <begin position="298"/>
        <end position="308"/>
    </location>
</feature>
<name>A0A7J7KVA9_9MAGN</name>
<keyword evidence="5" id="KW-1185">Reference proteome</keyword>
<feature type="transmembrane region" description="Helical" evidence="2">
    <location>
        <begin position="82"/>
        <end position="101"/>
    </location>
</feature>
<dbReference type="AlphaFoldDB" id="A0A7J7KVA9"/>
<dbReference type="Pfam" id="PF03732">
    <property type="entry name" value="Retrotrans_gag"/>
    <property type="match status" value="1"/>
</dbReference>
<gene>
    <name evidence="4" type="ORF">GIB67_010051</name>
</gene>
<evidence type="ECO:0000256" key="1">
    <source>
        <dbReference type="SAM" id="MobiDB-lite"/>
    </source>
</evidence>
<feature type="region of interest" description="Disordered" evidence="1">
    <location>
        <begin position="298"/>
        <end position="339"/>
    </location>
</feature>
<feature type="transmembrane region" description="Helical" evidence="2">
    <location>
        <begin position="6"/>
        <end position="27"/>
    </location>
</feature>
<feature type="transmembrane region" description="Helical" evidence="2">
    <location>
        <begin position="107"/>
        <end position="131"/>
    </location>
</feature>
<feature type="transmembrane region" description="Helical" evidence="2">
    <location>
        <begin position="184"/>
        <end position="202"/>
    </location>
</feature>
<reference evidence="4 5" key="1">
    <citation type="journal article" date="2020" name="IScience">
        <title>Genome Sequencing of the Endangered Kingdonia uniflora (Circaeasteraceae, Ranunculales) Reveals Potential Mechanisms of Evolutionary Specialization.</title>
        <authorList>
            <person name="Sun Y."/>
            <person name="Deng T."/>
            <person name="Zhang A."/>
            <person name="Moore M.J."/>
            <person name="Landis J.B."/>
            <person name="Lin N."/>
            <person name="Zhang H."/>
            <person name="Zhang X."/>
            <person name="Huang J."/>
            <person name="Zhang X."/>
            <person name="Sun H."/>
            <person name="Wang H."/>
        </authorList>
    </citation>
    <scope>NUCLEOTIDE SEQUENCE [LARGE SCALE GENOMIC DNA]</scope>
    <source>
        <strain evidence="4">TB1705</strain>
        <tissue evidence="4">Leaf</tissue>
    </source>
</reference>
<comment type="caution">
    <text evidence="4">The sequence shown here is derived from an EMBL/GenBank/DDBJ whole genome shotgun (WGS) entry which is preliminary data.</text>
</comment>
<sequence>MIVLRIHYVMLFVLFLKATCFLIEIGYRLYIQRAGIVSLHGYLFYTEAIPWFEKFPRSILVYLIFAGWSFLSPRLTSLGKDMLVWVIIPLYVVMCILRPLISDWVPYSYYYQGVDLSLCAYVLCIAPSYYIRLETKTFLRESGSAEGKATQMIKWDWEFMAFFILYGAHFALEMVKVNHSTLHMNALVEMSTLALYIWLIVWRKELLEKGSNFRHLKRYPILGRCSVVSKRFNSLLLVEDVYIKIDKVVTIDGDNDDNPYSSHKPCSYFYNLLKLFFTLLNPFHHIPNSNNSNKTLLTQVSQQSSHTPSPYELSPGNKIDKKPVSDQGSGSAEDNGSILESFYTNGDGRGILSMGGEQLRDFRAKPFPASAYSRRTQVPASIMKLRYAPYLELWEGMAMQGETLVAIKPSGEAGPGETKKEVESFVSGGFVEPFKADVKTLVKRKYLLEMNGTETDTEAGEEAVTTKFINRKNDYYAYKSFSHFHLAFPQKLSSDVDLGNLVLYTSPLPFSGNPSTGGSKDTVLYIPIHFEVGESTQLKIPISIDTRDRTILTRRELFPVELETFDFPVSQFRLNPSPIFLFTPFSVPPQSLEMGDANDNENGQGPMRTSLKDHMFPKMTNRASCIVLPPTTGQFELRNTLINSLPKFSGGEDENPYAHVRDLDDLMFLQKYRNESEMEAMKLVLFPFSLLGKAKSWLQDLRPKSITSFEMLTEAFYNKFFSLEKTETLRRAILWITQLHGESLKDYLERYKGLILQFPHHGIDSWVLTRNLYDGLDAETKKTVKSFYREIH</sequence>
<keyword evidence="2" id="KW-0812">Transmembrane</keyword>
<evidence type="ECO:0000313" key="4">
    <source>
        <dbReference type="EMBL" id="KAF6134252.1"/>
    </source>
</evidence>
<feature type="transmembrane region" description="Helical" evidence="2">
    <location>
        <begin position="58"/>
        <end position="75"/>
    </location>
</feature>
<protein>
    <recommendedName>
        <fullName evidence="3">Retrotransposon gag domain-containing protein</fullName>
    </recommendedName>
</protein>